<reference evidence="2 3" key="1">
    <citation type="submission" date="2016-10" db="EMBL/GenBank/DDBJ databases">
        <authorList>
            <person name="de Groot N.N."/>
        </authorList>
    </citation>
    <scope>NUCLEOTIDE SEQUENCE [LARGE SCALE GENOMIC DNA]</scope>
    <source>
        <strain evidence="2 3">CCM7597</strain>
    </source>
</reference>
<dbReference type="PANTHER" id="PTHR33121">
    <property type="entry name" value="CYCLIC DI-GMP PHOSPHODIESTERASE PDEF"/>
    <property type="match status" value="1"/>
</dbReference>
<organism evidence="2 3">
    <name type="scientific">Thalassobacillus cyri</name>
    <dbReference type="NCBI Taxonomy" id="571932"/>
    <lineage>
        <taxon>Bacteria</taxon>
        <taxon>Bacillati</taxon>
        <taxon>Bacillota</taxon>
        <taxon>Bacilli</taxon>
        <taxon>Bacillales</taxon>
        <taxon>Bacillaceae</taxon>
        <taxon>Thalassobacillus</taxon>
    </lineage>
</organism>
<gene>
    <name evidence="2" type="ORF">SAMN05421743_11268</name>
</gene>
<dbReference type="InterPro" id="IPR029151">
    <property type="entry name" value="Sensor-like_sf"/>
</dbReference>
<dbReference type="Gene3D" id="3.30.450.20">
    <property type="entry name" value="PAS domain"/>
    <property type="match status" value="1"/>
</dbReference>
<proteinExistence type="predicted"/>
<name>A0A1H4FQH5_9BACI</name>
<evidence type="ECO:0000313" key="3">
    <source>
        <dbReference type="Proteomes" id="UP000198584"/>
    </source>
</evidence>
<dbReference type="Pfam" id="PF00563">
    <property type="entry name" value="EAL"/>
    <property type="match status" value="1"/>
</dbReference>
<feature type="domain" description="EAL" evidence="1">
    <location>
        <begin position="1"/>
        <end position="248"/>
    </location>
</feature>
<dbReference type="SUPFAM" id="SSF141868">
    <property type="entry name" value="EAL domain-like"/>
    <property type="match status" value="1"/>
</dbReference>
<dbReference type="PANTHER" id="PTHR33121:SF82">
    <property type="entry name" value="SIGNAL TRANSDUCTION PROTEIN CONTAINING A EAL DOMAIN"/>
    <property type="match status" value="1"/>
</dbReference>
<dbReference type="CDD" id="cd01948">
    <property type="entry name" value="EAL"/>
    <property type="match status" value="1"/>
</dbReference>
<dbReference type="InterPro" id="IPR018842">
    <property type="entry name" value="YkuI_C"/>
</dbReference>
<evidence type="ECO:0000259" key="1">
    <source>
        <dbReference type="PROSITE" id="PS50883"/>
    </source>
</evidence>
<dbReference type="PROSITE" id="PS50883">
    <property type="entry name" value="EAL"/>
    <property type="match status" value="1"/>
</dbReference>
<dbReference type="SMART" id="SM00052">
    <property type="entry name" value="EAL"/>
    <property type="match status" value="1"/>
</dbReference>
<dbReference type="Gene3D" id="3.20.20.450">
    <property type="entry name" value="EAL domain"/>
    <property type="match status" value="1"/>
</dbReference>
<sequence length="404" mass="47372">MDPLDIISDLSKIKPVYQPVFSAVRYTVIGYELIGRCFDGENWISLDDFFQDPDVPEEFKAEVEQHLLQLALTEMIHSDIQGYLFINRNAKQLMVNNGEDLLETLQLYKSKGFTMDRIVIEVTEHDFDEDFEALSHLLLYYKTYGIQIAVDHVGAKSSNIDRIRQLEPHFLKIDTTIIRQANADSFQDIIYSLSMLARRIGAALLFEHIEDDFQLQFAWKHGGRFYQGSYLAEPDSSFLAKSALASNISEKVYKYITREKSLIEQRLSLILQWEDKVKKVLPKWDGPKKVNGFIEWITDQFNEESFRTFICNSDGQQVSANFRKRGDKWVVESQKKGSNWAFRPYFLENVMLMKTWHKGILSELYSDIETKETIRTFSFPLTEQHFLFIDLRYSFIYEHECLMI</sequence>
<dbReference type="Proteomes" id="UP000198584">
    <property type="component" value="Unassembled WGS sequence"/>
</dbReference>
<dbReference type="EMBL" id="FNQR01000012">
    <property type="protein sequence ID" value="SEA99535.1"/>
    <property type="molecule type" value="Genomic_DNA"/>
</dbReference>
<dbReference type="InterPro" id="IPR035919">
    <property type="entry name" value="EAL_sf"/>
</dbReference>
<dbReference type="GO" id="GO:0071111">
    <property type="term" value="F:cyclic-guanylate-specific phosphodiesterase activity"/>
    <property type="evidence" value="ECO:0007669"/>
    <property type="project" value="InterPro"/>
</dbReference>
<dbReference type="SUPFAM" id="SSF103190">
    <property type="entry name" value="Sensory domain-like"/>
    <property type="match status" value="1"/>
</dbReference>
<dbReference type="RefSeq" id="WP_093045659.1">
    <property type="nucleotide sequence ID" value="NZ_FNQR01000012.1"/>
</dbReference>
<dbReference type="InterPro" id="IPR050706">
    <property type="entry name" value="Cyclic-di-GMP_PDE-like"/>
</dbReference>
<evidence type="ECO:0000313" key="2">
    <source>
        <dbReference type="EMBL" id="SEA99535.1"/>
    </source>
</evidence>
<protein>
    <submittedName>
        <fullName evidence="2">EAL domain, c-di-GMP-specific phosphodiesterase class I (Or its enzymatically inactive variant)</fullName>
    </submittedName>
</protein>
<dbReference type="STRING" id="571932.SAMN05421743_11268"/>
<dbReference type="Pfam" id="PF10388">
    <property type="entry name" value="YkuI_C"/>
    <property type="match status" value="1"/>
</dbReference>
<accession>A0A1H4FQH5</accession>
<keyword evidence="3" id="KW-1185">Reference proteome</keyword>
<dbReference type="InterPro" id="IPR001633">
    <property type="entry name" value="EAL_dom"/>
</dbReference>
<dbReference type="AlphaFoldDB" id="A0A1H4FQH5"/>
<dbReference type="OrthoDB" id="1673646at2"/>